<keyword evidence="1" id="KW-1133">Transmembrane helix</keyword>
<keyword evidence="1" id="KW-0472">Membrane</keyword>
<accession>A0ABQ9RPA2</accession>
<keyword evidence="1" id="KW-0812">Transmembrane</keyword>
<dbReference type="RefSeq" id="XP_060387269.1">
    <property type="nucleotide sequence ID" value="XM_060517735.1"/>
</dbReference>
<proteinExistence type="predicted"/>
<reference evidence="2 3" key="1">
    <citation type="submission" date="2016-10" db="EMBL/GenBank/DDBJ databases">
        <title>The genome sequence of Colletotrichum fioriniae PJ7.</title>
        <authorList>
            <person name="Baroncelli R."/>
        </authorList>
    </citation>
    <scope>NUCLEOTIDE SEQUENCE [LARGE SCALE GENOMIC DNA]</scope>
    <source>
        <strain evidence="2 3">Tom-12</strain>
    </source>
</reference>
<evidence type="ECO:0000313" key="2">
    <source>
        <dbReference type="EMBL" id="KAK1509571.1"/>
    </source>
</evidence>
<evidence type="ECO:0000313" key="3">
    <source>
        <dbReference type="Proteomes" id="UP001227543"/>
    </source>
</evidence>
<organism evidence="2 3">
    <name type="scientific">Colletotrichum tamarilloi</name>
    <dbReference type="NCBI Taxonomy" id="1209934"/>
    <lineage>
        <taxon>Eukaryota</taxon>
        <taxon>Fungi</taxon>
        <taxon>Dikarya</taxon>
        <taxon>Ascomycota</taxon>
        <taxon>Pezizomycotina</taxon>
        <taxon>Sordariomycetes</taxon>
        <taxon>Hypocreomycetidae</taxon>
        <taxon>Glomerellales</taxon>
        <taxon>Glomerellaceae</taxon>
        <taxon>Colletotrichum</taxon>
        <taxon>Colletotrichum acutatum species complex</taxon>
    </lineage>
</organism>
<name>A0ABQ9RPA2_9PEZI</name>
<dbReference type="Proteomes" id="UP001227543">
    <property type="component" value="Unassembled WGS sequence"/>
</dbReference>
<dbReference type="GeneID" id="85401973"/>
<protein>
    <submittedName>
        <fullName evidence="2">Uncharacterized protein</fullName>
    </submittedName>
</protein>
<feature type="transmembrane region" description="Helical" evidence="1">
    <location>
        <begin position="28"/>
        <end position="52"/>
    </location>
</feature>
<keyword evidence="3" id="KW-1185">Reference proteome</keyword>
<dbReference type="EMBL" id="MLFU01000004">
    <property type="protein sequence ID" value="KAK1509571.1"/>
    <property type="molecule type" value="Genomic_DNA"/>
</dbReference>
<evidence type="ECO:0000256" key="1">
    <source>
        <dbReference type="SAM" id="Phobius"/>
    </source>
</evidence>
<feature type="non-terminal residue" evidence="2">
    <location>
        <position position="1"/>
    </location>
</feature>
<gene>
    <name evidence="2" type="ORF">CTAM01_01694</name>
</gene>
<comment type="caution">
    <text evidence="2">The sequence shown here is derived from an EMBL/GenBank/DDBJ whole genome shotgun (WGS) entry which is preliminary data.</text>
</comment>
<sequence>EHRHPALESGTGPGRSSLCLSFSCLPPFYSSILITIILGALGVPSSCNIIHIRMHEYTRIGRLEANSRLAGRDQIKANGWRTGIEFWHRSDLPVQFQMSGSNARRLPIEHGFRDKVCREEQAQNFYLRSLSAGRVNKLRVDEIPDKPHVSLRPSGAGKPMCEPFVPFCLFRSLLVTPVLRPAL</sequence>